<sequence length="69" mass="7440">MMGADQREWTGPVTTRMRCCICGDDTEGADNYIVLALSAAPSDAIQYLGAHADHFNRALAPGFHLDATE</sequence>
<accession>A0A8J3FQ19</accession>
<evidence type="ECO:0000313" key="1">
    <source>
        <dbReference type="EMBL" id="GGL06161.1"/>
    </source>
</evidence>
<keyword evidence="2" id="KW-1185">Reference proteome</keyword>
<gene>
    <name evidence="1" type="ORF">GCM10012284_45560</name>
</gene>
<dbReference type="EMBL" id="BMMX01000025">
    <property type="protein sequence ID" value="GGL06161.1"/>
    <property type="molecule type" value="Genomic_DNA"/>
</dbReference>
<organism evidence="1 2">
    <name type="scientific">Mangrovihabitans endophyticus</name>
    <dbReference type="NCBI Taxonomy" id="1751298"/>
    <lineage>
        <taxon>Bacteria</taxon>
        <taxon>Bacillati</taxon>
        <taxon>Actinomycetota</taxon>
        <taxon>Actinomycetes</taxon>
        <taxon>Micromonosporales</taxon>
        <taxon>Micromonosporaceae</taxon>
        <taxon>Mangrovihabitans</taxon>
    </lineage>
</organism>
<comment type="caution">
    <text evidence="1">The sequence shown here is derived from an EMBL/GenBank/DDBJ whole genome shotgun (WGS) entry which is preliminary data.</text>
</comment>
<proteinExistence type="predicted"/>
<dbReference type="Proteomes" id="UP000656042">
    <property type="component" value="Unassembled WGS sequence"/>
</dbReference>
<evidence type="ECO:0000313" key="2">
    <source>
        <dbReference type="Proteomes" id="UP000656042"/>
    </source>
</evidence>
<name>A0A8J3FQ19_9ACTN</name>
<reference evidence="1" key="1">
    <citation type="journal article" date="2014" name="Int. J. Syst. Evol. Microbiol.">
        <title>Complete genome sequence of Corynebacterium casei LMG S-19264T (=DSM 44701T), isolated from a smear-ripened cheese.</title>
        <authorList>
            <consortium name="US DOE Joint Genome Institute (JGI-PGF)"/>
            <person name="Walter F."/>
            <person name="Albersmeier A."/>
            <person name="Kalinowski J."/>
            <person name="Ruckert C."/>
        </authorList>
    </citation>
    <scope>NUCLEOTIDE SEQUENCE</scope>
    <source>
        <strain evidence="1">CGMCC 4.7299</strain>
    </source>
</reference>
<dbReference type="AlphaFoldDB" id="A0A8J3FQ19"/>
<reference evidence="1" key="2">
    <citation type="submission" date="2020-09" db="EMBL/GenBank/DDBJ databases">
        <authorList>
            <person name="Sun Q."/>
            <person name="Zhou Y."/>
        </authorList>
    </citation>
    <scope>NUCLEOTIDE SEQUENCE</scope>
    <source>
        <strain evidence="1">CGMCC 4.7299</strain>
    </source>
</reference>
<protein>
    <submittedName>
        <fullName evidence="1">Uncharacterized protein</fullName>
    </submittedName>
</protein>